<evidence type="ECO:0000256" key="1">
    <source>
        <dbReference type="SAM" id="MobiDB-lite"/>
    </source>
</evidence>
<name>A0ABU5SYZ8_9CYAN</name>
<accession>A0ABU5SYZ8</accession>
<keyword evidence="3" id="KW-1185">Reference proteome</keyword>
<gene>
    <name evidence="2" type="ORF">VB739_14425</name>
</gene>
<evidence type="ECO:0000313" key="2">
    <source>
        <dbReference type="EMBL" id="MEA5443752.1"/>
    </source>
</evidence>
<feature type="region of interest" description="Disordered" evidence="1">
    <location>
        <begin position="1"/>
        <end position="34"/>
    </location>
</feature>
<sequence>MSARSHPIASEAIDGPFFGADGHPFDRHSRPPGGATLSGLASGLGIATVLVLEPFLPARANVAQADGLNLGCAAGFGLVNITSRNVRSTLGTSTNSPNQLNGGSTVSVPPSCSVAPAAPAQPSNGSALVGGKARLNAGSVTANQIFRSQSATVTNGPGTTVVSNAWTVQAEADALAVATYIGGINASNCTVALSSCKYNDAVNLSGRLTLTGALSATGGINYYNVQTVGRNVDLNFVGSGSDYFVFNMPTSLTTNQDWTLQGDVDPAKIIFNFARPGSNLSLSGSDVFGTFLLTGGGTATLNRSGNGNPSTITGSLIVINNGSALRFGSTNGSNRVNAVINGRPFNPTALRSVPVPGPLPLMGGAMAFGWSRRLRQRLKQAQQAPGR</sequence>
<dbReference type="Proteomes" id="UP001302329">
    <property type="component" value="Unassembled WGS sequence"/>
</dbReference>
<comment type="caution">
    <text evidence="2">The sequence shown here is derived from an EMBL/GenBank/DDBJ whole genome shotgun (WGS) entry which is preliminary data.</text>
</comment>
<reference evidence="2 3" key="1">
    <citation type="submission" date="2023-12" db="EMBL/GenBank/DDBJ databases">
        <title>Baltic Sea Cyanobacteria.</title>
        <authorList>
            <person name="Delbaje E."/>
            <person name="Fewer D.P."/>
            <person name="Shishido T.K."/>
        </authorList>
    </citation>
    <scope>NUCLEOTIDE SEQUENCE [LARGE SCALE GENOMIC DNA]</scope>
    <source>
        <strain evidence="2 3">UHCC 0281</strain>
    </source>
</reference>
<proteinExistence type="predicted"/>
<evidence type="ECO:0000313" key="3">
    <source>
        <dbReference type="Proteomes" id="UP001302329"/>
    </source>
</evidence>
<protein>
    <submittedName>
        <fullName evidence="2">Uncharacterized protein</fullName>
    </submittedName>
</protein>
<organism evidence="2 3">
    <name type="scientific">Cyanobium gracile UHCC 0281</name>
    <dbReference type="NCBI Taxonomy" id="3110309"/>
    <lineage>
        <taxon>Bacteria</taxon>
        <taxon>Bacillati</taxon>
        <taxon>Cyanobacteriota</taxon>
        <taxon>Cyanophyceae</taxon>
        <taxon>Synechococcales</taxon>
        <taxon>Prochlorococcaceae</taxon>
        <taxon>Cyanobium</taxon>
    </lineage>
</organism>
<dbReference type="RefSeq" id="WP_323357719.1">
    <property type="nucleotide sequence ID" value="NZ_JAYGHY010000065.1"/>
</dbReference>
<dbReference type="EMBL" id="JAYGHY010000065">
    <property type="protein sequence ID" value="MEA5443752.1"/>
    <property type="molecule type" value="Genomic_DNA"/>
</dbReference>